<evidence type="ECO:0000259" key="1">
    <source>
        <dbReference type="Pfam" id="PF13966"/>
    </source>
</evidence>
<name>A0AAE1XRN9_9LAMI</name>
<evidence type="ECO:0000313" key="2">
    <source>
        <dbReference type="EMBL" id="KAK4416798.1"/>
    </source>
</evidence>
<gene>
    <name evidence="2" type="ORF">Salat_2505300</name>
</gene>
<proteinExistence type="predicted"/>
<comment type="caution">
    <text evidence="2">The sequence shown here is derived from an EMBL/GenBank/DDBJ whole genome shotgun (WGS) entry which is preliminary data.</text>
</comment>
<dbReference type="EMBL" id="JACGWO010000010">
    <property type="protein sequence ID" value="KAK4416798.1"/>
    <property type="molecule type" value="Genomic_DNA"/>
</dbReference>
<dbReference type="Pfam" id="PF13966">
    <property type="entry name" value="zf-RVT"/>
    <property type="match status" value="1"/>
</dbReference>
<organism evidence="2 3">
    <name type="scientific">Sesamum alatum</name>
    <dbReference type="NCBI Taxonomy" id="300844"/>
    <lineage>
        <taxon>Eukaryota</taxon>
        <taxon>Viridiplantae</taxon>
        <taxon>Streptophyta</taxon>
        <taxon>Embryophyta</taxon>
        <taxon>Tracheophyta</taxon>
        <taxon>Spermatophyta</taxon>
        <taxon>Magnoliopsida</taxon>
        <taxon>eudicotyledons</taxon>
        <taxon>Gunneridae</taxon>
        <taxon>Pentapetalae</taxon>
        <taxon>asterids</taxon>
        <taxon>lamiids</taxon>
        <taxon>Lamiales</taxon>
        <taxon>Pedaliaceae</taxon>
        <taxon>Sesamum</taxon>
    </lineage>
</organism>
<accession>A0AAE1XRN9</accession>
<protein>
    <recommendedName>
        <fullName evidence="1">Reverse transcriptase zinc-binding domain-containing protein</fullName>
    </recommendedName>
</protein>
<keyword evidence="3" id="KW-1185">Reference proteome</keyword>
<feature type="domain" description="Reverse transcriptase zinc-binding" evidence="1">
    <location>
        <begin position="30"/>
        <end position="127"/>
    </location>
</feature>
<dbReference type="InterPro" id="IPR026960">
    <property type="entry name" value="RVT-Znf"/>
</dbReference>
<evidence type="ECO:0000313" key="3">
    <source>
        <dbReference type="Proteomes" id="UP001293254"/>
    </source>
</evidence>
<reference evidence="2" key="1">
    <citation type="submission" date="2020-06" db="EMBL/GenBank/DDBJ databases">
        <authorList>
            <person name="Li T."/>
            <person name="Hu X."/>
            <person name="Zhang T."/>
            <person name="Song X."/>
            <person name="Zhang H."/>
            <person name="Dai N."/>
            <person name="Sheng W."/>
            <person name="Hou X."/>
            <person name="Wei L."/>
        </authorList>
    </citation>
    <scope>NUCLEOTIDE SEQUENCE</scope>
    <source>
        <strain evidence="2">3651</strain>
        <tissue evidence="2">Leaf</tissue>
    </source>
</reference>
<dbReference type="Proteomes" id="UP001293254">
    <property type="component" value="Unassembled WGS sequence"/>
</dbReference>
<sequence>MDAQEITNLPAPQSNICDRLVWHYSKDGLFSVRSAYNMAVELEGRSSAVGQSGLGEVPRGGWNFLWKSKVPGKVKVFAWRLCKKALPTCSNLQRRHCGVRNECPRCSMEEETEKHTMIDCDFARHTWALSNLAWHKIGNWGDSAETWLRSLHRNLEAWEYRFAIMVAWKIWNSRNL</sequence>
<reference evidence="2" key="2">
    <citation type="journal article" date="2024" name="Plant">
        <title>Genomic evolution and insights into agronomic trait innovations of Sesamum species.</title>
        <authorList>
            <person name="Miao H."/>
            <person name="Wang L."/>
            <person name="Qu L."/>
            <person name="Liu H."/>
            <person name="Sun Y."/>
            <person name="Le M."/>
            <person name="Wang Q."/>
            <person name="Wei S."/>
            <person name="Zheng Y."/>
            <person name="Lin W."/>
            <person name="Duan Y."/>
            <person name="Cao H."/>
            <person name="Xiong S."/>
            <person name="Wang X."/>
            <person name="Wei L."/>
            <person name="Li C."/>
            <person name="Ma Q."/>
            <person name="Ju M."/>
            <person name="Zhao R."/>
            <person name="Li G."/>
            <person name="Mu C."/>
            <person name="Tian Q."/>
            <person name="Mei H."/>
            <person name="Zhang T."/>
            <person name="Gao T."/>
            <person name="Zhang H."/>
        </authorList>
    </citation>
    <scope>NUCLEOTIDE SEQUENCE</scope>
    <source>
        <strain evidence="2">3651</strain>
    </source>
</reference>
<dbReference type="AlphaFoldDB" id="A0AAE1XRN9"/>